<evidence type="ECO:0000256" key="4">
    <source>
        <dbReference type="ARBA" id="ARBA00022692"/>
    </source>
</evidence>
<dbReference type="EMBL" id="MCGN01000001">
    <property type="protein sequence ID" value="ORZ03595.1"/>
    <property type="molecule type" value="Genomic_DNA"/>
</dbReference>
<feature type="transmembrane region" description="Helical" evidence="9">
    <location>
        <begin position="584"/>
        <end position="605"/>
    </location>
</feature>
<feature type="transmembrane region" description="Helical" evidence="9">
    <location>
        <begin position="107"/>
        <end position="128"/>
    </location>
</feature>
<evidence type="ECO:0000313" key="14">
    <source>
        <dbReference type="Proteomes" id="UP000242180"/>
    </source>
</evidence>
<feature type="domain" description="CSC1/OSCA1-like N-terminal transmembrane" evidence="11">
    <location>
        <begin position="22"/>
        <end position="179"/>
    </location>
</feature>
<feature type="domain" description="CSC1/OSCA1-like cytosolic" evidence="12">
    <location>
        <begin position="201"/>
        <end position="369"/>
    </location>
</feature>
<dbReference type="FunCoup" id="A0A1X2HVG4">
    <property type="interactions" value="75"/>
</dbReference>
<sequence length="1082" mass="124187">MSVYVSFQSQKEQDAELTVKAMATQLGINLGISLAVLAGFSWLRPRHALVYAPKYKFSAENERPPAIGPGWFDWIRPVMQAKDDFLMDRIGFDAVMFLRFLRLMRRLFLVMSVVGICGLIPINIVATYKTGDWPPPPGLDVLSISGINYTEDNVDKRWFWSPATATWLFSILIAYFMYRASCDYIDMRQRYFRHTSQLSGRSLLLHNLPHEVRSDDQLKNWVQSMTHAVPYPIQDAIIGHDSQKLTKLTQEHEAAVKRLEDTLSSYLQDGKALDKKKRPTVRRGGFLGIGGRKVDAIETFTQDVDHLEKEIKTLRRNKAHKASSYGWVSFERLDWAHQTDQALYTSLKHSKQEAHVRVSPPPKDLVWPNLPLDDKKRAAKRWIGRGAYWVIVFVWMIPVGALSATSNVVNIIRMLPNSEDFIDSHAFLMGIIQGWFTPIVMAIFFFVLPVLFRFLSQQQGYLTQTTLDRKVLVKLYVFFIINNLCVFTLATILIGIYGQIRSLILSGTVTTDTSIANNVVQLAKNISDVSTFWIDYVCIKALGITMEMAQVLPLLLITLRKWITRPSPRKLRELAQPPEFDYPQGYNLLLFFFTIALLYSCIAPLVLPFALLYFSIGSVVYKYMLMYISVTKVESGGRMWPVLFQTVLSSTVLFQLFMILILALKGGYDQAYMLIPLPVLTVAYQYFYAKRIHKLGSHLVGTWNPSMKADLLSKEEKDMEAKKKEKDLKHQFRDPAMHKKLLTPIIHDDVKHLLPQIYHSQPAKAIHENIEMVSHHLDLDTQHGFQKADKRMTIVQMEDNDLGTFKFATMTEQETTEQDEESSSSEDEEEEKEVIAARNIREVPSKVVMATRLDDTSSLGRSELSDDDDERRGLVQSYSDQQNWQYTYSTALHPPQGLYNQRPSEEKYLVEETEPPEIRIDDSEKYLVEEGEEGRNQEEDHTEDILRSKRYSAPTASTCVNLGRTERRRSLPHLVRTLPERYRRRRALSAPAGYLPAIQRRFSAPAAFVSRPPMMLRASMLASSSSLGYPSSRYRITYYDDLLSEQNDFAPPVPPQDTRYSLWTLGSYDHDSDLGPFHDVTY</sequence>
<dbReference type="GO" id="GO:0005227">
    <property type="term" value="F:calcium-activated cation channel activity"/>
    <property type="evidence" value="ECO:0007669"/>
    <property type="project" value="InterPro"/>
</dbReference>
<evidence type="ECO:0000256" key="3">
    <source>
        <dbReference type="ARBA" id="ARBA00022448"/>
    </source>
</evidence>
<dbReference type="GO" id="GO:0005886">
    <property type="term" value="C:plasma membrane"/>
    <property type="evidence" value="ECO:0007669"/>
    <property type="project" value="TreeGrafter"/>
</dbReference>
<keyword evidence="14" id="KW-1185">Reference proteome</keyword>
<feature type="transmembrane region" description="Helical" evidence="9">
    <location>
        <begin position="158"/>
        <end position="178"/>
    </location>
</feature>
<reference evidence="13 14" key="1">
    <citation type="submission" date="2016-07" db="EMBL/GenBank/DDBJ databases">
        <title>Pervasive Adenine N6-methylation of Active Genes in Fungi.</title>
        <authorList>
            <consortium name="DOE Joint Genome Institute"/>
            <person name="Mondo S.J."/>
            <person name="Dannebaum R.O."/>
            <person name="Kuo R.C."/>
            <person name="Labutti K."/>
            <person name="Haridas S."/>
            <person name="Kuo A."/>
            <person name="Salamov A."/>
            <person name="Ahrendt S.R."/>
            <person name="Lipzen A."/>
            <person name="Sullivan W."/>
            <person name="Andreopoulos W.B."/>
            <person name="Clum A."/>
            <person name="Lindquist E."/>
            <person name="Daum C."/>
            <person name="Ramamoorthy G.K."/>
            <person name="Gryganskyi A."/>
            <person name="Culley D."/>
            <person name="Magnuson J.K."/>
            <person name="James T.Y."/>
            <person name="O'Malley M.A."/>
            <person name="Stajich J.E."/>
            <person name="Spatafora J.W."/>
            <person name="Visel A."/>
            <person name="Grigoriev I.V."/>
        </authorList>
    </citation>
    <scope>NUCLEOTIDE SEQUENCE [LARGE SCALE GENOMIC DNA]</scope>
    <source>
        <strain evidence="13 14">NRRL 2496</strain>
    </source>
</reference>
<comment type="subcellular location">
    <subcellularLocation>
        <location evidence="1">Membrane</location>
        <topology evidence="1">Multi-pass membrane protein</topology>
    </subcellularLocation>
</comment>
<feature type="domain" description="CSC1/OSCA1-like 7TM region" evidence="10">
    <location>
        <begin position="380"/>
        <end position="661"/>
    </location>
</feature>
<gene>
    <name evidence="13" type="ORF">BCR43DRAFT_483624</name>
</gene>
<feature type="transmembrane region" description="Helical" evidence="9">
    <location>
        <begin position="611"/>
        <end position="630"/>
    </location>
</feature>
<evidence type="ECO:0000256" key="1">
    <source>
        <dbReference type="ARBA" id="ARBA00004141"/>
    </source>
</evidence>
<dbReference type="InterPro" id="IPR032880">
    <property type="entry name" value="CSC1/OSCA1-like_N"/>
</dbReference>
<name>A0A1X2HVG4_SYNRA</name>
<evidence type="ECO:0000259" key="11">
    <source>
        <dbReference type="Pfam" id="PF13967"/>
    </source>
</evidence>
<feature type="region of interest" description="Disordered" evidence="8">
    <location>
        <begin position="812"/>
        <end position="872"/>
    </location>
</feature>
<dbReference type="InParanoid" id="A0A1X2HVG4"/>
<dbReference type="InterPro" id="IPR045122">
    <property type="entry name" value="Csc1-like"/>
</dbReference>
<evidence type="ECO:0000256" key="7">
    <source>
        <dbReference type="SAM" id="Coils"/>
    </source>
</evidence>
<feature type="transmembrane region" description="Helical" evidence="9">
    <location>
        <begin position="386"/>
        <end position="412"/>
    </location>
</feature>
<feature type="transmembrane region" description="Helical" evidence="9">
    <location>
        <begin position="642"/>
        <end position="664"/>
    </location>
</feature>
<protein>
    <recommendedName>
        <fullName evidence="15">DUF221-domain-containing protein</fullName>
    </recommendedName>
</protein>
<comment type="caution">
    <text evidence="13">The sequence shown here is derived from an EMBL/GenBank/DDBJ whole genome shotgun (WGS) entry which is preliminary data.</text>
</comment>
<organism evidence="13 14">
    <name type="scientific">Syncephalastrum racemosum</name>
    <name type="common">Filamentous fungus</name>
    <dbReference type="NCBI Taxonomy" id="13706"/>
    <lineage>
        <taxon>Eukaryota</taxon>
        <taxon>Fungi</taxon>
        <taxon>Fungi incertae sedis</taxon>
        <taxon>Mucoromycota</taxon>
        <taxon>Mucoromycotina</taxon>
        <taxon>Mucoromycetes</taxon>
        <taxon>Mucorales</taxon>
        <taxon>Syncephalastraceae</taxon>
        <taxon>Syncephalastrum</taxon>
    </lineage>
</organism>
<dbReference type="STRING" id="13706.A0A1X2HVG4"/>
<comment type="similarity">
    <text evidence="2">Belongs to the CSC1 (TC 1.A.17) family.</text>
</comment>
<dbReference type="Proteomes" id="UP000242180">
    <property type="component" value="Unassembled WGS sequence"/>
</dbReference>
<feature type="transmembrane region" description="Helical" evidence="9">
    <location>
        <begin position="432"/>
        <end position="455"/>
    </location>
</feature>
<dbReference type="InterPro" id="IPR027815">
    <property type="entry name" value="CSC1/OSCA1-like_cyt"/>
</dbReference>
<feature type="compositionally biased region" description="Acidic residues" evidence="8">
    <location>
        <begin position="814"/>
        <end position="832"/>
    </location>
</feature>
<evidence type="ECO:0000256" key="5">
    <source>
        <dbReference type="ARBA" id="ARBA00022989"/>
    </source>
</evidence>
<evidence type="ECO:0000256" key="6">
    <source>
        <dbReference type="ARBA" id="ARBA00023136"/>
    </source>
</evidence>
<dbReference type="OMA" id="VVCAWAF"/>
<evidence type="ECO:0000313" key="13">
    <source>
        <dbReference type="EMBL" id="ORZ03595.1"/>
    </source>
</evidence>
<dbReference type="PANTHER" id="PTHR13018:SF149">
    <property type="entry name" value="DOMAIN PROTEIN, PUTATIVE (AFU_ORTHOLOGUE AFUA_3G11660)-RELATED"/>
    <property type="match status" value="1"/>
</dbReference>
<dbReference type="Pfam" id="PF02714">
    <property type="entry name" value="RSN1_7TM"/>
    <property type="match status" value="1"/>
</dbReference>
<feature type="transmembrane region" description="Helical" evidence="9">
    <location>
        <begin position="475"/>
        <end position="497"/>
    </location>
</feature>
<keyword evidence="3" id="KW-0813">Transport</keyword>
<evidence type="ECO:0008006" key="15">
    <source>
        <dbReference type="Google" id="ProtNLM"/>
    </source>
</evidence>
<feature type="coiled-coil region" evidence="7">
    <location>
        <begin position="242"/>
        <end position="269"/>
    </location>
</feature>
<feature type="compositionally biased region" description="Basic and acidic residues" evidence="8">
    <location>
        <begin position="833"/>
        <end position="844"/>
    </location>
</feature>
<dbReference type="AlphaFoldDB" id="A0A1X2HVG4"/>
<evidence type="ECO:0000256" key="8">
    <source>
        <dbReference type="SAM" id="MobiDB-lite"/>
    </source>
</evidence>
<keyword evidence="6 9" id="KW-0472">Membrane</keyword>
<evidence type="ECO:0000259" key="10">
    <source>
        <dbReference type="Pfam" id="PF02714"/>
    </source>
</evidence>
<dbReference type="Pfam" id="PF14703">
    <property type="entry name" value="PHM7_cyt"/>
    <property type="match status" value="1"/>
</dbReference>
<dbReference type="InterPro" id="IPR003864">
    <property type="entry name" value="CSC1/OSCA1-like_7TM"/>
</dbReference>
<dbReference type="OrthoDB" id="2150324at2759"/>
<accession>A0A1X2HVG4</accession>
<evidence type="ECO:0000256" key="9">
    <source>
        <dbReference type="SAM" id="Phobius"/>
    </source>
</evidence>
<feature type="transmembrane region" description="Helical" evidence="9">
    <location>
        <begin position="670"/>
        <end position="689"/>
    </location>
</feature>
<evidence type="ECO:0000256" key="2">
    <source>
        <dbReference type="ARBA" id="ARBA00007779"/>
    </source>
</evidence>
<evidence type="ECO:0000259" key="12">
    <source>
        <dbReference type="Pfam" id="PF14703"/>
    </source>
</evidence>
<dbReference type="Pfam" id="PF13967">
    <property type="entry name" value="RSN1_TM"/>
    <property type="match status" value="1"/>
</dbReference>
<proteinExistence type="inferred from homology"/>
<keyword evidence="5 9" id="KW-1133">Transmembrane helix</keyword>
<keyword evidence="7" id="KW-0175">Coiled coil</keyword>
<dbReference type="PANTHER" id="PTHR13018">
    <property type="entry name" value="PROBABLE MEMBRANE PROTEIN DUF221-RELATED"/>
    <property type="match status" value="1"/>
</dbReference>
<keyword evidence="4 9" id="KW-0812">Transmembrane</keyword>
<feature type="transmembrane region" description="Helical" evidence="9">
    <location>
        <begin position="26"/>
        <end position="43"/>
    </location>
</feature>